<evidence type="ECO:0000256" key="6">
    <source>
        <dbReference type="ARBA" id="ARBA00013099"/>
    </source>
</evidence>
<dbReference type="NCBIfam" id="TIGR01941">
    <property type="entry name" value="nqrF"/>
    <property type="match status" value="1"/>
</dbReference>
<evidence type="ECO:0000256" key="20">
    <source>
        <dbReference type="ARBA" id="ARBA00023065"/>
    </source>
</evidence>
<keyword evidence="31" id="KW-1185">Reference proteome</keyword>
<keyword evidence="9" id="KW-1003">Cell membrane</keyword>
<keyword evidence="17" id="KW-0411">Iron-sulfur</keyword>
<dbReference type="InterPro" id="IPR012675">
    <property type="entry name" value="Beta-grasp_dom_sf"/>
</dbReference>
<comment type="caution">
    <text evidence="30">The sequence shown here is derived from an EMBL/GenBank/DDBJ whole genome shotgun (WGS) entry which is preliminary data.</text>
</comment>
<dbReference type="InterPro" id="IPR001709">
    <property type="entry name" value="Flavoprot_Pyr_Nucl_cyt_Rdtase"/>
</dbReference>
<evidence type="ECO:0000256" key="2">
    <source>
        <dbReference type="ARBA" id="ARBA00002972"/>
    </source>
</evidence>
<dbReference type="Pfam" id="PF00175">
    <property type="entry name" value="NAD_binding_1"/>
    <property type="match status" value="1"/>
</dbReference>
<accession>A0ABS3E501</accession>
<comment type="catalytic activity">
    <reaction evidence="26">
        <text>a ubiquinone + n Na(+)(in) + NADH + H(+) = a ubiquinol + n Na(+)(out) + NAD(+)</text>
        <dbReference type="Rhea" id="RHEA:47748"/>
        <dbReference type="Rhea" id="RHEA-COMP:9565"/>
        <dbReference type="Rhea" id="RHEA-COMP:9566"/>
        <dbReference type="ChEBI" id="CHEBI:15378"/>
        <dbReference type="ChEBI" id="CHEBI:16389"/>
        <dbReference type="ChEBI" id="CHEBI:17976"/>
        <dbReference type="ChEBI" id="CHEBI:29101"/>
        <dbReference type="ChEBI" id="CHEBI:57540"/>
        <dbReference type="ChEBI" id="CHEBI:57945"/>
        <dbReference type="EC" id="7.2.1.1"/>
    </reaction>
</comment>
<protein>
    <recommendedName>
        <fullName evidence="7">Na(+)-translocating NADH-quinone reductase subunit F</fullName>
        <ecNumber evidence="6">7.2.1.1</ecNumber>
    </recommendedName>
    <alternativeName>
        <fullName evidence="25">NQR complex subunit F</fullName>
    </alternativeName>
    <alternativeName>
        <fullName evidence="24">NQR-1 subunit F</fullName>
    </alternativeName>
</protein>
<keyword evidence="12" id="KW-0001">2Fe-2S</keyword>
<dbReference type="InterPro" id="IPR001041">
    <property type="entry name" value="2Fe-2S_ferredoxin-type"/>
</dbReference>
<proteinExistence type="inferred from homology"/>
<dbReference type="InterPro" id="IPR010205">
    <property type="entry name" value="NqrF"/>
</dbReference>
<dbReference type="InterPro" id="IPR001433">
    <property type="entry name" value="OxRdtase_FAD/NAD-bd"/>
</dbReference>
<evidence type="ECO:0000313" key="30">
    <source>
        <dbReference type="EMBL" id="MBN8430376.1"/>
    </source>
</evidence>
<evidence type="ECO:0000256" key="13">
    <source>
        <dbReference type="ARBA" id="ARBA00022723"/>
    </source>
</evidence>
<dbReference type="InterPro" id="IPR017927">
    <property type="entry name" value="FAD-bd_FR_type"/>
</dbReference>
<dbReference type="InterPro" id="IPR039261">
    <property type="entry name" value="FNR_nucleotide-bd"/>
</dbReference>
<evidence type="ECO:0000256" key="1">
    <source>
        <dbReference type="ARBA" id="ARBA00001974"/>
    </source>
</evidence>
<evidence type="ECO:0000256" key="19">
    <source>
        <dbReference type="ARBA" id="ARBA00023053"/>
    </source>
</evidence>
<comment type="subunit">
    <text evidence="5">Composed of six subunits; NqrA, NqrB, NqrC, NqrD, NqrE and NqrF.</text>
</comment>
<dbReference type="CDD" id="cd06188">
    <property type="entry name" value="NADH_quinone_reductase"/>
    <property type="match status" value="1"/>
</dbReference>
<evidence type="ECO:0000259" key="29">
    <source>
        <dbReference type="PROSITE" id="PS51384"/>
    </source>
</evidence>
<dbReference type="EMBL" id="JAEKJR010000002">
    <property type="protein sequence ID" value="MBN8430376.1"/>
    <property type="molecule type" value="Genomic_DNA"/>
</dbReference>
<evidence type="ECO:0000256" key="26">
    <source>
        <dbReference type="ARBA" id="ARBA00048891"/>
    </source>
</evidence>
<dbReference type="PANTHER" id="PTHR43644">
    <property type="entry name" value="NA(+)-TRANSLOCATING NADH-QUINONE REDUCTASE SUBUNIT"/>
    <property type="match status" value="1"/>
</dbReference>
<evidence type="ECO:0000256" key="5">
    <source>
        <dbReference type="ARBA" id="ARBA00011309"/>
    </source>
</evidence>
<dbReference type="PROSITE" id="PS51085">
    <property type="entry name" value="2FE2S_FER_2"/>
    <property type="match status" value="1"/>
</dbReference>
<evidence type="ECO:0000256" key="8">
    <source>
        <dbReference type="ARBA" id="ARBA00022448"/>
    </source>
</evidence>
<comment type="function">
    <text evidence="2">NQR complex catalyzes the reduction of ubiquinone-1 to ubiquinol by two successive reactions, coupled with the transport of Na(+) ions from the cytoplasm to the periplasm. The first step is catalyzed by NqrF, which accepts electrons from NADH and reduces ubiquinone-1 to ubisemiquinone by a one-electron transfer pathway.</text>
</comment>
<keyword evidence="20" id="KW-0406">Ion transport</keyword>
<evidence type="ECO:0000256" key="11">
    <source>
        <dbReference type="ARBA" id="ARBA00022630"/>
    </source>
</evidence>
<dbReference type="EC" id="7.2.1.1" evidence="6"/>
<feature type="domain" description="2Fe-2S ferredoxin-type" evidence="28">
    <location>
        <begin position="244"/>
        <end position="340"/>
    </location>
</feature>
<dbReference type="SUPFAM" id="SSF54292">
    <property type="entry name" value="2Fe-2S ferredoxin-like"/>
    <property type="match status" value="1"/>
</dbReference>
<evidence type="ECO:0000256" key="14">
    <source>
        <dbReference type="ARBA" id="ARBA00022827"/>
    </source>
</evidence>
<keyword evidence="19" id="KW-0915">Sodium</keyword>
<keyword evidence="21" id="KW-0830">Ubiquinone</keyword>
<keyword evidence="14" id="KW-0274">FAD</keyword>
<name>A0ABS3E501_9GAMM</name>
<keyword evidence="16" id="KW-0408">Iron</keyword>
<dbReference type="Gene3D" id="3.40.50.80">
    <property type="entry name" value="Nucleotide-binding domain of ferredoxin-NADP reductase (FNR) module"/>
    <property type="match status" value="1"/>
</dbReference>
<evidence type="ECO:0000256" key="12">
    <source>
        <dbReference type="ARBA" id="ARBA00022714"/>
    </source>
</evidence>
<keyword evidence="10" id="KW-0997">Cell inner membrane</keyword>
<dbReference type="PROSITE" id="PS51384">
    <property type="entry name" value="FAD_FR"/>
    <property type="match status" value="1"/>
</dbReference>
<evidence type="ECO:0000256" key="17">
    <source>
        <dbReference type="ARBA" id="ARBA00023014"/>
    </source>
</evidence>
<dbReference type="Gene3D" id="2.40.30.10">
    <property type="entry name" value="Translation factors"/>
    <property type="match status" value="1"/>
</dbReference>
<keyword evidence="22 27" id="KW-0472">Membrane</keyword>
<dbReference type="PRINTS" id="PR00371">
    <property type="entry name" value="FPNCR"/>
</dbReference>
<evidence type="ECO:0000259" key="28">
    <source>
        <dbReference type="PROSITE" id="PS51085"/>
    </source>
</evidence>
<evidence type="ECO:0000256" key="25">
    <source>
        <dbReference type="ARBA" id="ARBA00030787"/>
    </source>
</evidence>
<keyword evidence="15" id="KW-1278">Translocase</keyword>
<evidence type="ECO:0000256" key="16">
    <source>
        <dbReference type="ARBA" id="ARBA00023004"/>
    </source>
</evidence>
<evidence type="ECO:0000256" key="15">
    <source>
        <dbReference type="ARBA" id="ARBA00022967"/>
    </source>
</evidence>
<evidence type="ECO:0000256" key="24">
    <source>
        <dbReference type="ARBA" id="ARBA00030032"/>
    </source>
</evidence>
<dbReference type="PANTHER" id="PTHR43644:SF1">
    <property type="entry name" value="NAD(P)H-FLAVIN REDUCTASE"/>
    <property type="match status" value="1"/>
</dbReference>
<evidence type="ECO:0000256" key="7">
    <source>
        <dbReference type="ARBA" id="ARBA00019729"/>
    </source>
</evidence>
<keyword evidence="27" id="KW-0812">Transmembrane</keyword>
<evidence type="ECO:0000256" key="21">
    <source>
        <dbReference type="ARBA" id="ARBA00023075"/>
    </source>
</evidence>
<comment type="cofactor">
    <cofactor evidence="1">
        <name>FAD</name>
        <dbReference type="ChEBI" id="CHEBI:57692"/>
    </cofactor>
</comment>
<dbReference type="Gene3D" id="3.10.20.30">
    <property type="match status" value="1"/>
</dbReference>
<evidence type="ECO:0000256" key="27">
    <source>
        <dbReference type="SAM" id="Phobius"/>
    </source>
</evidence>
<evidence type="ECO:0000256" key="9">
    <source>
        <dbReference type="ARBA" id="ARBA00022475"/>
    </source>
</evidence>
<evidence type="ECO:0000256" key="22">
    <source>
        <dbReference type="ARBA" id="ARBA00023136"/>
    </source>
</evidence>
<dbReference type="InterPro" id="IPR017938">
    <property type="entry name" value="Riboflavin_synthase-like_b-brl"/>
</dbReference>
<evidence type="ECO:0000313" key="31">
    <source>
        <dbReference type="Proteomes" id="UP000664293"/>
    </source>
</evidence>
<feature type="transmembrane region" description="Helical" evidence="27">
    <location>
        <begin position="207"/>
        <end position="227"/>
    </location>
</feature>
<organism evidence="30 31">
    <name type="scientific">Microbulbifer salipaludis</name>
    <dbReference type="NCBI Taxonomy" id="187980"/>
    <lineage>
        <taxon>Bacteria</taxon>
        <taxon>Pseudomonadati</taxon>
        <taxon>Pseudomonadota</taxon>
        <taxon>Gammaproteobacteria</taxon>
        <taxon>Cellvibrionales</taxon>
        <taxon>Microbulbiferaceae</taxon>
        <taxon>Microbulbifer</taxon>
    </lineage>
</organism>
<dbReference type="RefSeq" id="WP_207000292.1">
    <property type="nucleotide sequence ID" value="NZ_JAEKJR010000002.1"/>
</dbReference>
<comment type="similarity">
    <text evidence="4">Belongs to the NqrF family.</text>
</comment>
<evidence type="ECO:0000256" key="18">
    <source>
        <dbReference type="ARBA" id="ARBA00023027"/>
    </source>
</evidence>
<dbReference type="SUPFAM" id="SSF52343">
    <property type="entry name" value="Ferredoxin reductase-like, C-terminal NADP-linked domain"/>
    <property type="match status" value="1"/>
</dbReference>
<evidence type="ECO:0000256" key="23">
    <source>
        <dbReference type="ARBA" id="ARBA00023201"/>
    </source>
</evidence>
<sequence length="626" mass="68857">MIFIKAAHKWLSLVIGLQLVLWLVSGLGFALLDSNVVGGRHLAERHPAGPLSSDQSAHALLRSHAEIASLYHNTDRPLVDIRLQPGFDRPVYRVQTGDRVELRDARTGNLLVIDAPLAAAIAAHDYAGDDRLIGTPQHLPQPNLESRRHHGPVWRVDIADQGNTSLYISAQDGRLLERRNDTWRLFDIFWMLHIMDYTERQDFNNPFVVIFGIGALLLSVSGCVMLFSSFSRHDFNLVAKLRRSKVAVTLLDPAANPVQELALPSGANLFDGLAAQGVQLPSNCGGGGSCGLCLVQLSPEAPITGSEKSLLSAAELALGKRLACQQRATAATQLTLDHSVLQAEIYRAEVRETRFLTPYIKEIRLAPLGPRPFVFRAGSFVQVEVPPHTLRLADTPVDARFRDDWQPWLTAAGASHSTALRRSYSMANAPGETIAGERGEEILLNVRIQPPPAGRTGLPAGAGSSYMFNLKPGDQLQLHGPFGSFHVQDSTREIVLIGGGAGMAPLRSMILDQLHNHRTNRSIRFWYGARSMREVFYADQFDALAQAHDNFQWQLALSEPRAEDQWQGATGFISDIAAETYLRKHPDIGNCAFYLCGPPAMLRACIAMLTELGVQEEQIAFDDFGN</sequence>
<keyword evidence="23" id="KW-0739">Sodium transport</keyword>
<keyword evidence="8" id="KW-0813">Transport</keyword>
<comment type="subcellular location">
    <subcellularLocation>
        <location evidence="3">Cell inner membrane</location>
    </subcellularLocation>
</comment>
<keyword evidence="27" id="KW-1133">Transmembrane helix</keyword>
<dbReference type="Pfam" id="PF00111">
    <property type="entry name" value="Fer2"/>
    <property type="match status" value="1"/>
</dbReference>
<evidence type="ECO:0000256" key="10">
    <source>
        <dbReference type="ARBA" id="ARBA00022519"/>
    </source>
</evidence>
<feature type="domain" description="FAD-binding FR-type" evidence="29">
    <location>
        <begin position="343"/>
        <end position="488"/>
    </location>
</feature>
<keyword evidence="11" id="KW-0285">Flavoprotein</keyword>
<evidence type="ECO:0000256" key="3">
    <source>
        <dbReference type="ARBA" id="ARBA00004533"/>
    </source>
</evidence>
<dbReference type="Proteomes" id="UP000664293">
    <property type="component" value="Unassembled WGS sequence"/>
</dbReference>
<keyword evidence="13" id="KW-0479">Metal-binding</keyword>
<reference evidence="30 31" key="1">
    <citation type="submission" date="2020-12" db="EMBL/GenBank/DDBJ databases">
        <title>Oil enriched cultivation method for isolating marine PHA-producing bacteria.</title>
        <authorList>
            <person name="Zheng W."/>
            <person name="Yu S."/>
            <person name="Huang Y."/>
        </authorList>
    </citation>
    <scope>NUCLEOTIDE SEQUENCE [LARGE SCALE GENOMIC DNA]</scope>
    <source>
        <strain evidence="30 31">SN0-2</strain>
    </source>
</reference>
<dbReference type="InterPro" id="IPR036010">
    <property type="entry name" value="2Fe-2S_ferredoxin-like_sf"/>
</dbReference>
<keyword evidence="18" id="KW-0520">NAD</keyword>
<evidence type="ECO:0000256" key="4">
    <source>
        <dbReference type="ARBA" id="ARBA00005570"/>
    </source>
</evidence>
<gene>
    <name evidence="30" type="ORF">JF535_05855</name>
</gene>
<dbReference type="SUPFAM" id="SSF63380">
    <property type="entry name" value="Riboflavin synthase domain-like"/>
    <property type="match status" value="1"/>
</dbReference>